<organism evidence="21">
    <name type="scientific">Ciona intestinalis</name>
    <name type="common">Transparent sea squirt</name>
    <name type="synonym">Ascidia intestinalis</name>
    <dbReference type="NCBI Taxonomy" id="7719"/>
    <lineage>
        <taxon>Eukaryota</taxon>
        <taxon>Metazoa</taxon>
        <taxon>Chordata</taxon>
        <taxon>Tunicata</taxon>
        <taxon>Ascidiacea</taxon>
        <taxon>Phlebobranchia</taxon>
        <taxon>Cionidae</taxon>
        <taxon>Ciona</taxon>
    </lineage>
</organism>
<keyword evidence="7" id="KW-0808">Transferase</keyword>
<dbReference type="SMART" id="SM00184">
    <property type="entry name" value="RING"/>
    <property type="match status" value="1"/>
</dbReference>
<comment type="similarity">
    <text evidence="4">Belongs to the ZNRF3 family.</text>
</comment>
<keyword evidence="11 19" id="KW-0732">Signal</keyword>
<evidence type="ECO:0000256" key="16">
    <source>
        <dbReference type="ARBA" id="ARBA00023136"/>
    </source>
</evidence>
<evidence type="ECO:0000256" key="2">
    <source>
        <dbReference type="ARBA" id="ARBA00004251"/>
    </source>
</evidence>
<accession>Q1RPW3</accession>
<evidence type="ECO:0000256" key="5">
    <source>
        <dbReference type="ARBA" id="ARBA00012483"/>
    </source>
</evidence>
<dbReference type="GO" id="GO:0016567">
    <property type="term" value="P:protein ubiquitination"/>
    <property type="evidence" value="ECO:0007669"/>
    <property type="project" value="UniProtKB-UniPathway"/>
</dbReference>
<comment type="catalytic activity">
    <reaction evidence="1">
        <text>S-ubiquitinyl-[E2 ubiquitin-conjugating enzyme]-L-cysteine + [acceptor protein]-L-lysine = [E2 ubiquitin-conjugating enzyme]-L-cysteine + N(6)-ubiquitinyl-[acceptor protein]-L-lysine.</text>
        <dbReference type="EC" id="2.3.2.27"/>
    </reaction>
</comment>
<reference evidence="21" key="1">
    <citation type="journal article" date="2006" name="Dev. Biol.">
        <title>Systematic analysis of embryonic expression profiles of zinc finger genes in Ciona intestinalis.</title>
        <authorList>
            <person name="Miwata K."/>
            <person name="Chiba T."/>
            <person name="Horii R."/>
            <person name="Yamada L."/>
            <person name="Kubo A."/>
            <person name="Miyamura D."/>
            <person name="Satoh N."/>
            <person name="Satou Y."/>
        </authorList>
    </citation>
    <scope>NUCLEOTIDE SEQUENCE</scope>
</reference>
<dbReference type="Gene3D" id="3.50.30.30">
    <property type="match status" value="1"/>
</dbReference>
<dbReference type="EMBL" id="AK222440">
    <property type="protein sequence ID" value="BAE93322.1"/>
    <property type="molecule type" value="mRNA"/>
</dbReference>
<evidence type="ECO:0000256" key="8">
    <source>
        <dbReference type="ARBA" id="ARBA00022687"/>
    </source>
</evidence>
<dbReference type="Pfam" id="PF13639">
    <property type="entry name" value="zf-RING_2"/>
    <property type="match status" value="1"/>
</dbReference>
<evidence type="ECO:0000256" key="12">
    <source>
        <dbReference type="ARBA" id="ARBA00022771"/>
    </source>
</evidence>
<feature type="signal peptide" evidence="19">
    <location>
        <begin position="1"/>
        <end position="17"/>
    </location>
</feature>
<dbReference type="AlphaFoldDB" id="Q1RPW3"/>
<keyword evidence="13" id="KW-0833">Ubl conjugation pathway</keyword>
<dbReference type="Pfam" id="PF18212">
    <property type="entry name" value="ZNRF_3_ecto"/>
    <property type="match status" value="1"/>
</dbReference>
<evidence type="ECO:0000256" key="15">
    <source>
        <dbReference type="ARBA" id="ARBA00022989"/>
    </source>
</evidence>
<keyword evidence="16 18" id="KW-0472">Membrane</keyword>
<evidence type="ECO:0000256" key="6">
    <source>
        <dbReference type="ARBA" id="ARBA00022475"/>
    </source>
</evidence>
<evidence type="ECO:0000256" key="10">
    <source>
        <dbReference type="ARBA" id="ARBA00022723"/>
    </source>
</evidence>
<proteinExistence type="evidence at transcript level"/>
<dbReference type="InterPro" id="IPR040700">
    <property type="entry name" value="ZNRF-3_ecto"/>
</dbReference>
<evidence type="ECO:0000256" key="9">
    <source>
        <dbReference type="ARBA" id="ARBA00022692"/>
    </source>
</evidence>
<evidence type="ECO:0000256" key="11">
    <source>
        <dbReference type="ARBA" id="ARBA00022729"/>
    </source>
</evidence>
<protein>
    <recommendedName>
        <fullName evidence="5">RING-type E3 ubiquitin transferase</fullName>
        <ecNumber evidence="5">2.3.2.27</ecNumber>
    </recommendedName>
</protein>
<dbReference type="GO" id="GO:0016055">
    <property type="term" value="P:Wnt signaling pathway"/>
    <property type="evidence" value="ECO:0007669"/>
    <property type="project" value="UniProtKB-KW"/>
</dbReference>
<dbReference type="InterPro" id="IPR013083">
    <property type="entry name" value="Znf_RING/FYVE/PHD"/>
</dbReference>
<evidence type="ECO:0000256" key="13">
    <source>
        <dbReference type="ARBA" id="ARBA00022786"/>
    </source>
</evidence>
<keyword evidence="15 18" id="KW-1133">Transmembrane helix</keyword>
<evidence type="ECO:0000313" key="21">
    <source>
        <dbReference type="EMBL" id="BAE93322.1"/>
    </source>
</evidence>
<keyword evidence="9 18" id="KW-0812">Transmembrane</keyword>
<evidence type="ECO:0000256" key="4">
    <source>
        <dbReference type="ARBA" id="ARBA00008759"/>
    </source>
</evidence>
<gene>
    <name evidence="21" type="primary">Ci-ZF(RING)-10</name>
</gene>
<dbReference type="GO" id="GO:0030178">
    <property type="term" value="P:negative regulation of Wnt signaling pathway"/>
    <property type="evidence" value="ECO:0007669"/>
    <property type="project" value="UniProtKB-ARBA"/>
</dbReference>
<comment type="pathway">
    <text evidence="3">Protein modification; protein ubiquitination.</text>
</comment>
<dbReference type="CDD" id="cd16666">
    <property type="entry name" value="RING-H2_RNF43-like"/>
    <property type="match status" value="1"/>
</dbReference>
<dbReference type="Gene3D" id="3.30.40.10">
    <property type="entry name" value="Zinc/RING finger domain, C3HC4 (zinc finger)"/>
    <property type="match status" value="1"/>
</dbReference>
<dbReference type="InterPro" id="IPR051073">
    <property type="entry name" value="ZNRF3_Arkadia_E3_ligases"/>
</dbReference>
<keyword evidence="12 17" id="KW-0863">Zinc-finger</keyword>
<evidence type="ECO:0000256" key="3">
    <source>
        <dbReference type="ARBA" id="ARBA00004906"/>
    </source>
</evidence>
<evidence type="ECO:0000256" key="14">
    <source>
        <dbReference type="ARBA" id="ARBA00022833"/>
    </source>
</evidence>
<keyword evidence="10" id="KW-0479">Metal-binding</keyword>
<evidence type="ECO:0000256" key="18">
    <source>
        <dbReference type="SAM" id="Phobius"/>
    </source>
</evidence>
<feature type="domain" description="RING-type" evidence="20">
    <location>
        <begin position="254"/>
        <end position="295"/>
    </location>
</feature>
<dbReference type="GO" id="GO:0061630">
    <property type="term" value="F:ubiquitin protein ligase activity"/>
    <property type="evidence" value="ECO:0007669"/>
    <property type="project" value="UniProtKB-EC"/>
</dbReference>
<evidence type="ECO:0000256" key="19">
    <source>
        <dbReference type="SAM" id="SignalP"/>
    </source>
</evidence>
<dbReference type="PROSITE" id="PS50089">
    <property type="entry name" value="ZF_RING_2"/>
    <property type="match status" value="1"/>
</dbReference>
<dbReference type="GO" id="GO:0005886">
    <property type="term" value="C:plasma membrane"/>
    <property type="evidence" value="ECO:0007669"/>
    <property type="project" value="UniProtKB-SubCell"/>
</dbReference>
<keyword evidence="8" id="KW-0879">Wnt signaling pathway</keyword>
<dbReference type="SUPFAM" id="SSF57850">
    <property type="entry name" value="RING/U-box"/>
    <property type="match status" value="1"/>
</dbReference>
<feature type="transmembrane region" description="Helical" evidence="18">
    <location>
        <begin position="183"/>
        <end position="205"/>
    </location>
</feature>
<dbReference type="PANTHER" id="PTHR16200">
    <property type="entry name" value="RING ZINC FINGER"/>
    <property type="match status" value="1"/>
</dbReference>
<evidence type="ECO:0000256" key="17">
    <source>
        <dbReference type="PROSITE-ProRule" id="PRU00175"/>
    </source>
</evidence>
<comment type="subcellular location">
    <subcellularLocation>
        <location evidence="2">Cell membrane</location>
        <topology evidence="2">Single-pass type I membrane protein</topology>
    </subcellularLocation>
</comment>
<sequence length="693" mass="77499">MTIVIYILLMLVPYMCGAEPAFIQVVLYEPDPSSGRYTTRKSDVTGIFARAGSLNSAEGELKQIHPLSLCNVVGDDQLYEYGWVGVVELGPSYLEPRPCLSVYGKAKRALEKGATAVIFDITNQPDAVSQLSSEYYERLDRPIVLVQGQSAFHLINLIRDQQVARARIQSGVPTKSEDQYNQYFNMAVFMGCFVVVFVICIVLLIKLKCWRRERSVSMANIASETLRRMKTRKFRVDPRKQWTDDCSNTSEQLCAICLEVFNENEELRVIPCSHEFHKHCVDPWLKEKLTCPLCNFNILGDPPNLQRRSRQISSLSVTSRSTIHVTPRRQIFNDYNGYGEGRYENNCPPYESCYTGSRHTNAYHGGHFTELFCDAPNGAQILQNNKFDVVPCVGTVVPHNHYFRRRQPTPHIYDRSAIPNGTSAYQPQRENVGISEFLPKPTNREELSSGSFATPKQLTNFDLPPAYESLETSRNLPEYCATQTCVTPPYRSIRGCTLYRRSSGTNTNYRNAHNTYMPELDLDSRPVSLRSGYLPDSDGVSDKVDTTPYLFGPFSVTTTTQCVCVVTDTTCCVTDTSVRSVFGSSLISDAPAPPCDSILKIPHRSSTPCIGYSSSDAEVGARISVSSLEGVLESVSVPTVYDDAVNYDEIWFDDVMVNDVTSSTSPRLTKHNRAGHVTTSTNHAADKVTRCAV</sequence>
<dbReference type="UniPathway" id="UPA00143"/>
<evidence type="ECO:0000256" key="7">
    <source>
        <dbReference type="ARBA" id="ARBA00022679"/>
    </source>
</evidence>
<dbReference type="EC" id="2.3.2.27" evidence="5"/>
<keyword evidence="14" id="KW-0862">Zinc</keyword>
<feature type="chain" id="PRO_5004196746" description="RING-type E3 ubiquitin transferase" evidence="19">
    <location>
        <begin position="18"/>
        <end position="693"/>
    </location>
</feature>
<evidence type="ECO:0000259" key="20">
    <source>
        <dbReference type="PROSITE" id="PS50089"/>
    </source>
</evidence>
<evidence type="ECO:0000256" key="1">
    <source>
        <dbReference type="ARBA" id="ARBA00000900"/>
    </source>
</evidence>
<keyword evidence="6" id="KW-1003">Cell membrane</keyword>
<dbReference type="InterPro" id="IPR001841">
    <property type="entry name" value="Znf_RING"/>
</dbReference>
<dbReference type="GO" id="GO:0008270">
    <property type="term" value="F:zinc ion binding"/>
    <property type="evidence" value="ECO:0007669"/>
    <property type="project" value="UniProtKB-KW"/>
</dbReference>
<name>Q1RPW3_CIOIN</name>